<dbReference type="Pfam" id="PF03241">
    <property type="entry name" value="HpaB"/>
    <property type="match status" value="2"/>
</dbReference>
<sequence length="409" mass="45057">MINALSNEAYRTEWRKVEPILNDPKHPLRRQAYLLPRTLEELRRKRSGFYEIEEGDSVFANGLADYAHSLLAGWHAQWGGGPPAALPEQAEHLSKLYRESENSGKIITTSLHPVKPLDPKEPDASVISSETGGGITIRGRQTFGSEALFADELLVFLQESGEDAPSTVVLLPASSDGLTLQSYPSLTAGVTAWFESTFVPWERVIVFRSKEGVARLLTDPSAQLLADYQWVARQLEALELVIGTAFALAEHKGLHTELHIQGDLGELIQELETLRALLHASEIGAATWDNGIILPASVPLAAAKKAGGLYYKRAIDVLQRIAGSVIADSPALSSSGERETLLQLVLKLAGSEAAFRRKQHEVYAFGDPIRQAAAFYLHYPTHRLRKRYEQFWAAASSGQTVPQEEQTFV</sequence>
<dbReference type="PATRIC" id="fig|1126833.4.peg.5065"/>
<dbReference type="Proteomes" id="UP000032633">
    <property type="component" value="Chromosome"/>
</dbReference>
<dbReference type="InterPro" id="IPR024719">
    <property type="entry name" value="HpaB/PvcC/4-BUDH_C"/>
</dbReference>
<proteinExistence type="predicted"/>
<dbReference type="HOGENOM" id="CLU_672400_0_0_9"/>
<dbReference type="SUPFAM" id="SSF56645">
    <property type="entry name" value="Acyl-CoA dehydrogenase NM domain-like"/>
    <property type="match status" value="1"/>
</dbReference>
<dbReference type="PANTHER" id="PTHR36117">
    <property type="entry name" value="4-HYDROXYPHENYLACETATE 3-MONOOXYGENASE-RELATED"/>
    <property type="match status" value="1"/>
</dbReference>
<reference evidence="4" key="2">
    <citation type="submission" date="2015-03" db="EMBL/GenBank/DDBJ databases">
        <title>Genome sequence of Paenibacillus beijingensis strain DSM 24997T.</title>
        <authorList>
            <person name="Kwak Y."/>
            <person name="Shin J.-H."/>
        </authorList>
    </citation>
    <scope>NUCLEOTIDE SEQUENCE [LARGE SCALE GENOMIC DNA]</scope>
    <source>
        <strain evidence="4">DSM 24997</strain>
    </source>
</reference>
<evidence type="ECO:0000256" key="1">
    <source>
        <dbReference type="SAM" id="MobiDB-lite"/>
    </source>
</evidence>
<dbReference type="InterPro" id="IPR009100">
    <property type="entry name" value="AcylCoA_DH/oxidase_NM_dom_sf"/>
</dbReference>
<feature type="domain" description="HpaB/PvcC/4-BUDH C-terminal" evidence="2">
    <location>
        <begin position="225"/>
        <end position="331"/>
    </location>
</feature>
<dbReference type="Gene3D" id="1.20.140.10">
    <property type="entry name" value="Butyryl-CoA Dehydrogenase, subunit A, domain 3"/>
    <property type="match status" value="1"/>
</dbReference>
<feature type="region of interest" description="Disordered" evidence="1">
    <location>
        <begin position="111"/>
        <end position="131"/>
    </location>
</feature>
<name>A0A0D5NNM1_9BACL</name>
<evidence type="ECO:0000259" key="2">
    <source>
        <dbReference type="Pfam" id="PF03241"/>
    </source>
</evidence>
<dbReference type="GO" id="GO:0016627">
    <property type="term" value="F:oxidoreductase activity, acting on the CH-CH group of donors"/>
    <property type="evidence" value="ECO:0007669"/>
    <property type="project" value="InterPro"/>
</dbReference>
<dbReference type="EMBL" id="CP011058">
    <property type="protein sequence ID" value="AJY76909.1"/>
    <property type="molecule type" value="Genomic_DNA"/>
</dbReference>
<protein>
    <recommendedName>
        <fullName evidence="2">HpaB/PvcC/4-BUDH C-terminal domain-containing protein</fullName>
    </recommendedName>
</protein>
<dbReference type="AlphaFoldDB" id="A0A0D5NNM1"/>
<feature type="domain" description="HpaB/PvcC/4-BUDH C-terminal" evidence="2">
    <location>
        <begin position="336"/>
        <end position="391"/>
    </location>
</feature>
<reference evidence="3 4" key="1">
    <citation type="journal article" date="2015" name="J. Biotechnol.">
        <title>Complete genome sequence of Paenibacillus beijingensis 7188(T) (=DSM 24997(T)), a novel rhizobacterium from jujube garden soil.</title>
        <authorList>
            <person name="Kwak Y."/>
            <person name="Shin J.H."/>
        </authorList>
    </citation>
    <scope>NUCLEOTIDE SEQUENCE [LARGE SCALE GENOMIC DNA]</scope>
    <source>
        <strain evidence="3 4">DSM 24997</strain>
    </source>
</reference>
<dbReference type="KEGG" id="pbj:VN24_23040"/>
<dbReference type="RefSeq" id="WP_045672334.1">
    <property type="nucleotide sequence ID" value="NZ_CP011058.1"/>
</dbReference>
<evidence type="ECO:0000313" key="3">
    <source>
        <dbReference type="EMBL" id="AJY76909.1"/>
    </source>
</evidence>
<keyword evidence="4" id="KW-1185">Reference proteome</keyword>
<dbReference type="InterPro" id="IPR004925">
    <property type="entry name" value="HpaB/PvcC/4-BUDH"/>
</dbReference>
<accession>A0A0D5NNM1</accession>
<dbReference type="InterPro" id="IPR036250">
    <property type="entry name" value="AcylCo_DH-like_C"/>
</dbReference>
<dbReference type="SUPFAM" id="SSF47203">
    <property type="entry name" value="Acyl-CoA dehydrogenase C-terminal domain-like"/>
    <property type="match status" value="1"/>
</dbReference>
<organism evidence="3 4">
    <name type="scientific">Paenibacillus beijingensis</name>
    <dbReference type="NCBI Taxonomy" id="1126833"/>
    <lineage>
        <taxon>Bacteria</taxon>
        <taxon>Bacillati</taxon>
        <taxon>Bacillota</taxon>
        <taxon>Bacilli</taxon>
        <taxon>Bacillales</taxon>
        <taxon>Paenibacillaceae</taxon>
        <taxon>Paenibacillus</taxon>
    </lineage>
</organism>
<dbReference type="PANTHER" id="PTHR36117:SF3">
    <property type="entry name" value="4-HYDROXYPHENYLACETATE 3-MONOOXYGENASE-RELATED"/>
    <property type="match status" value="1"/>
</dbReference>
<evidence type="ECO:0000313" key="4">
    <source>
        <dbReference type="Proteomes" id="UP000032633"/>
    </source>
</evidence>
<dbReference type="OrthoDB" id="2550611at2"/>
<gene>
    <name evidence="3" type="ORF">VN24_23040</name>
</gene>